<evidence type="ECO:0000313" key="1">
    <source>
        <dbReference type="EMBL" id="MBD8504569.1"/>
    </source>
</evidence>
<protein>
    <submittedName>
        <fullName evidence="1">Polysaccharide pyruvyl transferase</fullName>
    </submittedName>
</protein>
<comment type="caution">
    <text evidence="1">The sequence shown here is derived from an EMBL/GenBank/DDBJ whole genome shotgun (WGS) entry which is preliminary data.</text>
</comment>
<sequence length="314" mass="34700">MHLHYFRDPNGNFGDDLNPWLWNRLLPGFFDDDASELFVGIGTLLNHRLPAEPRKHVFGSGVGYGDLPVQDDRLVIHAVRGPMSAAALGVPASCAITDAAVLIRLAGTPAPNPTARCGLIATGHSMLQFDWESVCRDADIRFISCHWSVDRVLAEMNACEILLCEAMHGAIVADALRIPWVPISLYGRLLEFKWRDWLASVKMEYVPQHITPLYNATDLPVAQRIKNAAKRQLARWGALPAKAAPTAPPKRSSQRDYDRAVGDLERCARLSGSLSAEEQLDGHIDRYLQLFQATLGTQLQVSRSPSPHPSTTPQ</sequence>
<proteinExistence type="predicted"/>
<keyword evidence="1" id="KW-0808">Transferase</keyword>
<accession>A0ABR9BE07</accession>
<reference evidence="2" key="1">
    <citation type="submission" date="2023-07" db="EMBL/GenBank/DDBJ databases">
        <title>Thauera sp. CAU 1555 isolated from sand of Yaerae Beach.</title>
        <authorList>
            <person name="Kim W."/>
        </authorList>
    </citation>
    <scope>NUCLEOTIDE SEQUENCE [LARGE SCALE GENOMIC DNA]</scope>
    <source>
        <strain evidence="2">CAU 1555</strain>
    </source>
</reference>
<dbReference type="EMBL" id="JACYTO010000002">
    <property type="protein sequence ID" value="MBD8504569.1"/>
    <property type="molecule type" value="Genomic_DNA"/>
</dbReference>
<gene>
    <name evidence="1" type="ORF">IFO67_16890</name>
</gene>
<dbReference type="GO" id="GO:0016740">
    <property type="term" value="F:transferase activity"/>
    <property type="evidence" value="ECO:0007669"/>
    <property type="project" value="UniProtKB-KW"/>
</dbReference>
<name>A0ABR9BE07_9RHOO</name>
<dbReference type="Proteomes" id="UP000603602">
    <property type="component" value="Unassembled WGS sequence"/>
</dbReference>
<organism evidence="1 2">
    <name type="scientific">Thauera sedimentorum</name>
    <dbReference type="NCBI Taxonomy" id="2767595"/>
    <lineage>
        <taxon>Bacteria</taxon>
        <taxon>Pseudomonadati</taxon>
        <taxon>Pseudomonadota</taxon>
        <taxon>Betaproteobacteria</taxon>
        <taxon>Rhodocyclales</taxon>
        <taxon>Zoogloeaceae</taxon>
        <taxon>Thauera</taxon>
    </lineage>
</organism>
<evidence type="ECO:0000313" key="2">
    <source>
        <dbReference type="Proteomes" id="UP000603602"/>
    </source>
</evidence>
<dbReference type="RefSeq" id="WP_187719299.1">
    <property type="nucleotide sequence ID" value="NZ_JACTAH010000002.1"/>
</dbReference>
<keyword evidence="2" id="KW-1185">Reference proteome</keyword>